<evidence type="ECO:0000256" key="1">
    <source>
        <dbReference type="SAM" id="MobiDB-lite"/>
    </source>
</evidence>
<evidence type="ECO:0000256" key="2">
    <source>
        <dbReference type="SAM" id="SignalP"/>
    </source>
</evidence>
<protein>
    <submittedName>
        <fullName evidence="3">Uncharacterized protein</fullName>
    </submittedName>
</protein>
<feature type="signal peptide" evidence="2">
    <location>
        <begin position="1"/>
        <end position="32"/>
    </location>
</feature>
<reference evidence="3 4" key="1">
    <citation type="journal article" date="2019" name="Appl. Microbiol. Biotechnol.">
        <title>Genome sequence of Isaria javanica and comparative genome analysis insights into family S53 peptidase evolution in fungal entomopathogens.</title>
        <authorList>
            <person name="Lin R."/>
            <person name="Zhang X."/>
            <person name="Xin B."/>
            <person name="Zou M."/>
            <person name="Gao Y."/>
            <person name="Qin F."/>
            <person name="Hu Q."/>
            <person name="Xie B."/>
            <person name="Cheng X."/>
        </authorList>
    </citation>
    <scope>NUCLEOTIDE SEQUENCE [LARGE SCALE GENOMIC DNA]</scope>
    <source>
        <strain evidence="3 4">IJ1G</strain>
    </source>
</reference>
<name>A0A545UUQ5_9HYPO</name>
<feature type="compositionally biased region" description="Low complexity" evidence="1">
    <location>
        <begin position="87"/>
        <end position="100"/>
    </location>
</feature>
<accession>A0A545UUQ5</accession>
<dbReference type="EMBL" id="SPUK01000012">
    <property type="protein sequence ID" value="TQV93203.1"/>
    <property type="molecule type" value="Genomic_DNA"/>
</dbReference>
<organism evidence="3 4">
    <name type="scientific">Cordyceps javanica</name>
    <dbReference type="NCBI Taxonomy" id="43265"/>
    <lineage>
        <taxon>Eukaryota</taxon>
        <taxon>Fungi</taxon>
        <taxon>Dikarya</taxon>
        <taxon>Ascomycota</taxon>
        <taxon>Pezizomycotina</taxon>
        <taxon>Sordariomycetes</taxon>
        <taxon>Hypocreomycetidae</taxon>
        <taxon>Hypocreales</taxon>
        <taxon>Cordycipitaceae</taxon>
        <taxon>Cordyceps</taxon>
    </lineage>
</organism>
<evidence type="ECO:0000313" key="3">
    <source>
        <dbReference type="EMBL" id="TQV93203.1"/>
    </source>
</evidence>
<dbReference type="AlphaFoldDB" id="A0A545UUQ5"/>
<proteinExistence type="predicted"/>
<feature type="region of interest" description="Disordered" evidence="1">
    <location>
        <begin position="73"/>
        <end position="108"/>
    </location>
</feature>
<keyword evidence="2" id="KW-0732">Signal</keyword>
<dbReference type="Proteomes" id="UP000315783">
    <property type="component" value="Unassembled WGS sequence"/>
</dbReference>
<gene>
    <name evidence="3" type="ORF">IF1G_07781</name>
</gene>
<evidence type="ECO:0000313" key="4">
    <source>
        <dbReference type="Proteomes" id="UP000315783"/>
    </source>
</evidence>
<feature type="chain" id="PRO_5022122435" evidence="2">
    <location>
        <begin position="33"/>
        <end position="142"/>
    </location>
</feature>
<keyword evidence="4" id="KW-1185">Reference proteome</keyword>
<sequence length="142" mass="15735">MTRTTKPGRRLFQQKLILAVAWACRLDGPGQGAPKSKGTGKRGDRFLHSRALLLQRLLGKVLGNKEEKKSLKSAVAVTSKTTGGRMNSNNSNNNKGNSISATRFRPARTDQSGCALPVIRHRHMLTISARARLRKEEERMDD</sequence>
<feature type="compositionally biased region" description="Polar residues" evidence="1">
    <location>
        <begin position="76"/>
        <end position="86"/>
    </location>
</feature>
<comment type="caution">
    <text evidence="3">The sequence shown here is derived from an EMBL/GenBank/DDBJ whole genome shotgun (WGS) entry which is preliminary data.</text>
</comment>